<dbReference type="PANTHER" id="PTHR11977:SF45">
    <property type="entry name" value="SUPERVILLIN"/>
    <property type="match status" value="1"/>
</dbReference>
<gene>
    <name evidence="1" type="ORF">LAZ67_5001439</name>
</gene>
<evidence type="ECO:0000313" key="2">
    <source>
        <dbReference type="Proteomes" id="UP001235939"/>
    </source>
</evidence>
<protein>
    <submittedName>
        <fullName evidence="1">SVIL</fullName>
    </submittedName>
</protein>
<dbReference type="Gene3D" id="3.40.20.10">
    <property type="entry name" value="Severin"/>
    <property type="match status" value="1"/>
</dbReference>
<organism evidence="1 2">
    <name type="scientific">Cordylochernes scorpioides</name>
    <dbReference type="NCBI Taxonomy" id="51811"/>
    <lineage>
        <taxon>Eukaryota</taxon>
        <taxon>Metazoa</taxon>
        <taxon>Ecdysozoa</taxon>
        <taxon>Arthropoda</taxon>
        <taxon>Chelicerata</taxon>
        <taxon>Arachnida</taxon>
        <taxon>Pseudoscorpiones</taxon>
        <taxon>Cheliferoidea</taxon>
        <taxon>Chernetidae</taxon>
        <taxon>Cordylochernes</taxon>
    </lineage>
</organism>
<dbReference type="EMBL" id="CP092867">
    <property type="protein sequence ID" value="UYV67642.1"/>
    <property type="molecule type" value="Genomic_DNA"/>
</dbReference>
<accession>A0ABY6KGQ1</accession>
<evidence type="ECO:0000313" key="1">
    <source>
        <dbReference type="EMBL" id="UYV67642.1"/>
    </source>
</evidence>
<keyword evidence="2" id="KW-1185">Reference proteome</keyword>
<proteinExistence type="predicted"/>
<sequence length="176" mass="20089">MLCHDQTEGLPDLKPCDVSQMLANEELGAPDMMLEGFNLGRGLGSEDPTERRRFEVLTQAVRCWHILEYDHVALTSDSQGQFHEGDTYVVQWRYLINNIGRSLSGEVSKFFSAGRERYAYFFWQGSQSSITEKGASALMTVELDREMGPHLRKLCPSPYKKGLQEHCEIASIYEKF</sequence>
<reference evidence="1 2" key="1">
    <citation type="submission" date="2022-01" db="EMBL/GenBank/DDBJ databases">
        <title>A chromosomal length assembly of Cordylochernes scorpioides.</title>
        <authorList>
            <person name="Zeh D."/>
            <person name="Zeh J."/>
        </authorList>
    </citation>
    <scope>NUCLEOTIDE SEQUENCE [LARGE SCALE GENOMIC DNA]</scope>
    <source>
        <strain evidence="1">IN4F17</strain>
        <tissue evidence="1">Whole Body</tissue>
    </source>
</reference>
<dbReference type="SUPFAM" id="SSF55753">
    <property type="entry name" value="Actin depolymerizing proteins"/>
    <property type="match status" value="1"/>
</dbReference>
<dbReference type="InterPro" id="IPR007122">
    <property type="entry name" value="Villin/Gelsolin"/>
</dbReference>
<dbReference type="Proteomes" id="UP001235939">
    <property type="component" value="Chromosome 05"/>
</dbReference>
<dbReference type="SMART" id="SM00262">
    <property type="entry name" value="GEL"/>
    <property type="match status" value="1"/>
</dbReference>
<dbReference type="InterPro" id="IPR029006">
    <property type="entry name" value="ADF-H/Gelsolin-like_dom_sf"/>
</dbReference>
<dbReference type="PANTHER" id="PTHR11977">
    <property type="entry name" value="VILLIN"/>
    <property type="match status" value="1"/>
</dbReference>
<name>A0ABY6KGQ1_9ARAC</name>